<feature type="domain" description="Putative zinc ribbon" evidence="1">
    <location>
        <begin position="8"/>
        <end position="85"/>
    </location>
</feature>
<proteinExistence type="predicted"/>
<comment type="caution">
    <text evidence="2">The sequence shown here is derived from an EMBL/GenBank/DDBJ whole genome shotgun (WGS) entry which is preliminary data.</text>
</comment>
<dbReference type="Proteomes" id="UP000266340">
    <property type="component" value="Unassembled WGS sequence"/>
</dbReference>
<dbReference type="OrthoDB" id="9801008at2"/>
<sequence>MGQVYKNCQSCGMPLKRDEKGGGTEADGTKSAKYCSHCYEGGRFTLPDLTVAQMQERVRAKVIEFGMPKFMAGFFTRGIPKLERWSKPKS</sequence>
<evidence type="ECO:0000313" key="2">
    <source>
        <dbReference type="EMBL" id="RIE01890.1"/>
    </source>
</evidence>
<dbReference type="InterPro" id="IPR025868">
    <property type="entry name" value="Zn_ribbon_dom_put"/>
</dbReference>
<evidence type="ECO:0000259" key="1">
    <source>
        <dbReference type="Pfam" id="PF12674"/>
    </source>
</evidence>
<dbReference type="AlphaFoldDB" id="A0A398CHD3"/>
<name>A0A398CHD3_9BACL</name>
<protein>
    <recommendedName>
        <fullName evidence="1">Putative zinc ribbon domain-containing protein</fullName>
    </recommendedName>
</protein>
<accession>A0A398CHD3</accession>
<keyword evidence="3" id="KW-1185">Reference proteome</keyword>
<evidence type="ECO:0000313" key="3">
    <source>
        <dbReference type="Proteomes" id="UP000266340"/>
    </source>
</evidence>
<organism evidence="2 3">
    <name type="scientific">Cohnella faecalis</name>
    <dbReference type="NCBI Taxonomy" id="2315694"/>
    <lineage>
        <taxon>Bacteria</taxon>
        <taxon>Bacillati</taxon>
        <taxon>Bacillota</taxon>
        <taxon>Bacilli</taxon>
        <taxon>Bacillales</taxon>
        <taxon>Paenibacillaceae</taxon>
        <taxon>Cohnella</taxon>
    </lineage>
</organism>
<dbReference type="Pfam" id="PF12674">
    <property type="entry name" value="Zn_ribbon_2"/>
    <property type="match status" value="1"/>
</dbReference>
<reference evidence="2 3" key="1">
    <citation type="submission" date="2018-09" db="EMBL/GenBank/DDBJ databases">
        <title>Cohnella cavernae sp. nov., isolated from a karst cave.</title>
        <authorList>
            <person name="Zhu H."/>
        </authorList>
    </citation>
    <scope>NUCLEOTIDE SEQUENCE [LARGE SCALE GENOMIC DNA]</scope>
    <source>
        <strain evidence="2 3">K2E09-144</strain>
    </source>
</reference>
<gene>
    <name evidence="2" type="ORF">D3H35_14005</name>
</gene>
<dbReference type="EMBL" id="QXJM01000039">
    <property type="protein sequence ID" value="RIE01890.1"/>
    <property type="molecule type" value="Genomic_DNA"/>
</dbReference>
<dbReference type="RefSeq" id="WP_119149940.1">
    <property type="nucleotide sequence ID" value="NZ_JBHSOV010000020.1"/>
</dbReference>